<sequence>MLGSELSCKTQFSLTRVLPWRKQNALHVSVSTLLYDKSSMALGLKPDNGCHEFATQEPYELPNNKKYFGDGPLIFNFTNVTGTRGTSSFVHVVLMFFGSGGIKWKGWSSCFCSSQSQHVVAAVCFCRGGAFLKRLAIDCCVTCL</sequence>
<dbReference type="AlphaFoldDB" id="A0A8X6S4V6"/>
<keyword evidence="2" id="KW-1185">Reference proteome</keyword>
<evidence type="ECO:0000313" key="1">
    <source>
        <dbReference type="EMBL" id="GFY02922.1"/>
    </source>
</evidence>
<name>A0A8X6S4V6_TRICX</name>
<dbReference type="Proteomes" id="UP000887159">
    <property type="component" value="Unassembled WGS sequence"/>
</dbReference>
<reference evidence="1" key="1">
    <citation type="submission" date="2020-08" db="EMBL/GenBank/DDBJ databases">
        <title>Multicomponent nature underlies the extraordinary mechanical properties of spider dragline silk.</title>
        <authorList>
            <person name="Kono N."/>
            <person name="Nakamura H."/>
            <person name="Mori M."/>
            <person name="Yoshida Y."/>
            <person name="Ohtoshi R."/>
            <person name="Malay A.D."/>
            <person name="Moran D.A.P."/>
            <person name="Tomita M."/>
            <person name="Numata K."/>
            <person name="Arakawa K."/>
        </authorList>
    </citation>
    <scope>NUCLEOTIDE SEQUENCE</scope>
</reference>
<comment type="caution">
    <text evidence="1">The sequence shown here is derived from an EMBL/GenBank/DDBJ whole genome shotgun (WGS) entry which is preliminary data.</text>
</comment>
<dbReference type="EMBL" id="BMAU01021233">
    <property type="protein sequence ID" value="GFY02922.1"/>
    <property type="molecule type" value="Genomic_DNA"/>
</dbReference>
<protein>
    <submittedName>
        <fullName evidence="1">Uncharacterized protein</fullName>
    </submittedName>
</protein>
<proteinExistence type="predicted"/>
<gene>
    <name evidence="1" type="ORF">TNCV_3508021</name>
</gene>
<organism evidence="1 2">
    <name type="scientific">Trichonephila clavipes</name>
    <name type="common">Golden silk orbweaver</name>
    <name type="synonym">Nephila clavipes</name>
    <dbReference type="NCBI Taxonomy" id="2585209"/>
    <lineage>
        <taxon>Eukaryota</taxon>
        <taxon>Metazoa</taxon>
        <taxon>Ecdysozoa</taxon>
        <taxon>Arthropoda</taxon>
        <taxon>Chelicerata</taxon>
        <taxon>Arachnida</taxon>
        <taxon>Araneae</taxon>
        <taxon>Araneomorphae</taxon>
        <taxon>Entelegynae</taxon>
        <taxon>Araneoidea</taxon>
        <taxon>Nephilidae</taxon>
        <taxon>Trichonephila</taxon>
    </lineage>
</organism>
<accession>A0A8X6S4V6</accession>
<evidence type="ECO:0000313" key="2">
    <source>
        <dbReference type="Proteomes" id="UP000887159"/>
    </source>
</evidence>